<dbReference type="InterPro" id="IPR043502">
    <property type="entry name" value="DNA/RNA_pol_sf"/>
</dbReference>
<proteinExistence type="predicted"/>
<keyword evidence="2" id="KW-1185">Reference proteome</keyword>
<evidence type="ECO:0000313" key="2">
    <source>
        <dbReference type="Proteomes" id="UP000735302"/>
    </source>
</evidence>
<dbReference type="InterPro" id="IPR043128">
    <property type="entry name" value="Rev_trsase/Diguanyl_cyclase"/>
</dbReference>
<evidence type="ECO:0000313" key="1">
    <source>
        <dbReference type="EMBL" id="GFN99450.1"/>
    </source>
</evidence>
<dbReference type="InterPro" id="IPR053134">
    <property type="entry name" value="RNA-dir_DNA_polymerase"/>
</dbReference>
<dbReference type="PANTHER" id="PTHR24559:SF440">
    <property type="entry name" value="RIBONUCLEASE H"/>
    <property type="match status" value="1"/>
</dbReference>
<organism evidence="1 2">
    <name type="scientific">Plakobranchus ocellatus</name>
    <dbReference type="NCBI Taxonomy" id="259542"/>
    <lineage>
        <taxon>Eukaryota</taxon>
        <taxon>Metazoa</taxon>
        <taxon>Spiralia</taxon>
        <taxon>Lophotrochozoa</taxon>
        <taxon>Mollusca</taxon>
        <taxon>Gastropoda</taxon>
        <taxon>Heterobranchia</taxon>
        <taxon>Euthyneura</taxon>
        <taxon>Panpulmonata</taxon>
        <taxon>Sacoglossa</taxon>
        <taxon>Placobranchoidea</taxon>
        <taxon>Plakobranchidae</taxon>
        <taxon>Plakobranchus</taxon>
    </lineage>
</organism>
<dbReference type="Gene3D" id="3.10.10.10">
    <property type="entry name" value="HIV Type 1 Reverse Transcriptase, subunit A, domain 1"/>
    <property type="match status" value="1"/>
</dbReference>
<comment type="caution">
    <text evidence="1">The sequence shown here is derived from an EMBL/GenBank/DDBJ whole genome shotgun (WGS) entry which is preliminary data.</text>
</comment>
<name>A0AAV3ZU07_9GAST</name>
<dbReference type="Proteomes" id="UP000735302">
    <property type="component" value="Unassembled WGS sequence"/>
</dbReference>
<dbReference type="AlphaFoldDB" id="A0AAV3ZU07"/>
<accession>A0AAV3ZU07</accession>
<dbReference type="SUPFAM" id="SSF56672">
    <property type="entry name" value="DNA/RNA polymerases"/>
    <property type="match status" value="1"/>
</dbReference>
<reference evidence="1 2" key="1">
    <citation type="journal article" date="2021" name="Elife">
        <title>Chloroplast acquisition without the gene transfer in kleptoplastic sea slugs, Plakobranchus ocellatus.</title>
        <authorList>
            <person name="Maeda T."/>
            <person name="Takahashi S."/>
            <person name="Yoshida T."/>
            <person name="Shimamura S."/>
            <person name="Takaki Y."/>
            <person name="Nagai Y."/>
            <person name="Toyoda A."/>
            <person name="Suzuki Y."/>
            <person name="Arimoto A."/>
            <person name="Ishii H."/>
            <person name="Satoh N."/>
            <person name="Nishiyama T."/>
            <person name="Hasebe M."/>
            <person name="Maruyama T."/>
            <person name="Minagawa J."/>
            <person name="Obokata J."/>
            <person name="Shigenobu S."/>
        </authorList>
    </citation>
    <scope>NUCLEOTIDE SEQUENCE [LARGE SCALE GENOMIC DNA]</scope>
</reference>
<protein>
    <submittedName>
        <fullName evidence="1">Retrovirus-related pol polyprotein from transposon 297</fullName>
    </submittedName>
</protein>
<dbReference type="EMBL" id="BLXT01003003">
    <property type="protein sequence ID" value="GFN99450.1"/>
    <property type="molecule type" value="Genomic_DNA"/>
</dbReference>
<sequence>MQWKGPFEIVATVGINDYRINMGGKEKTFHDNLLKGTSPVTKTPAKQLRMYSVDRGTLHRADVINSCVSTPVLSALLREIEDLGIIRKSSSPYASPVVVVKRKDVTNRVCIDYRRLNKLTIFDPQPGTPPAGIFQGMEKDQYFSKIDLSTEGGHSKDGVCDDELSLRVSKDAIRDDEFRGHADSCCEEAAVWNGQRGGLY</sequence>
<gene>
    <name evidence="1" type="ORF">PoB_002595600</name>
</gene>
<dbReference type="PANTHER" id="PTHR24559">
    <property type="entry name" value="TRANSPOSON TY3-I GAG-POL POLYPROTEIN"/>
    <property type="match status" value="1"/>
</dbReference>
<dbReference type="Gene3D" id="3.30.70.270">
    <property type="match status" value="1"/>
</dbReference>